<dbReference type="EMBL" id="MNUV01000010">
    <property type="protein sequence ID" value="OIO08293.1"/>
    <property type="molecule type" value="Genomic_DNA"/>
</dbReference>
<protein>
    <recommendedName>
        <fullName evidence="1">HTH cro/C1-type domain-containing protein</fullName>
    </recommendedName>
</protein>
<reference evidence="2 3" key="1">
    <citation type="journal article" date="2016" name="Environ. Microbiol.">
        <title>Genomic resolution of a cold subsurface aquifer community provides metabolic insights for novel microbes adapted to high CO concentrations.</title>
        <authorList>
            <person name="Probst A.J."/>
            <person name="Castelle C.J."/>
            <person name="Singh A."/>
            <person name="Brown C.T."/>
            <person name="Anantharaman K."/>
            <person name="Sharon I."/>
            <person name="Hug L.A."/>
            <person name="Burstein D."/>
            <person name="Emerson J.B."/>
            <person name="Thomas B.C."/>
            <person name="Banfield J.F."/>
        </authorList>
    </citation>
    <scope>NUCLEOTIDE SEQUENCE [LARGE SCALE GENOMIC DNA]</scope>
    <source>
        <strain evidence="2">CG1_02_41_21</strain>
    </source>
</reference>
<dbReference type="GO" id="GO:0003677">
    <property type="term" value="F:DNA binding"/>
    <property type="evidence" value="ECO:0007669"/>
    <property type="project" value="InterPro"/>
</dbReference>
<dbReference type="CDD" id="cd00093">
    <property type="entry name" value="HTH_XRE"/>
    <property type="match status" value="1"/>
</dbReference>
<gene>
    <name evidence="2" type="ORF">AUJ35_00545</name>
</gene>
<dbReference type="Gene3D" id="1.10.260.40">
    <property type="entry name" value="lambda repressor-like DNA-binding domains"/>
    <property type="match status" value="1"/>
</dbReference>
<dbReference type="Proteomes" id="UP000182860">
    <property type="component" value="Unassembled WGS sequence"/>
</dbReference>
<evidence type="ECO:0000259" key="1">
    <source>
        <dbReference type="PROSITE" id="PS50943"/>
    </source>
</evidence>
<proteinExistence type="predicted"/>
<dbReference type="SMART" id="SM00530">
    <property type="entry name" value="HTH_XRE"/>
    <property type="match status" value="1"/>
</dbReference>
<dbReference type="Pfam" id="PF01381">
    <property type="entry name" value="HTH_3"/>
    <property type="match status" value="1"/>
</dbReference>
<feature type="domain" description="HTH cro/C1-type" evidence="1">
    <location>
        <begin position="34"/>
        <end position="91"/>
    </location>
</feature>
<comment type="caution">
    <text evidence="2">The sequence shown here is derived from an EMBL/GenBank/DDBJ whole genome shotgun (WGS) entry which is preliminary data.</text>
</comment>
<evidence type="ECO:0000313" key="2">
    <source>
        <dbReference type="EMBL" id="OIO08293.1"/>
    </source>
</evidence>
<dbReference type="SUPFAM" id="SSF47413">
    <property type="entry name" value="lambda repressor-like DNA-binding domains"/>
    <property type="match status" value="1"/>
</dbReference>
<dbReference type="AlphaFoldDB" id="A0A1J4TBW0"/>
<dbReference type="InterPro" id="IPR010982">
    <property type="entry name" value="Lambda_DNA-bd_dom_sf"/>
</dbReference>
<sequence length="154" mass="17333">MKNINKNLQIEQLDRKIKAFNKLESITRLSDGWVHSARTALGMSLSQLGGKLGITAQSVKEIEQREKNGSISLKNLKEVAQALNLKLVYGFSAPEKSLSKIIKNQAYHVAENIVARTNRTMQLEKQANSSARIKRAIKDRASEIIANQPRHLWD</sequence>
<name>A0A1J4TBW0_9BACT</name>
<dbReference type="PROSITE" id="PS50943">
    <property type="entry name" value="HTH_CROC1"/>
    <property type="match status" value="1"/>
</dbReference>
<dbReference type="InterPro" id="IPR001387">
    <property type="entry name" value="Cro/C1-type_HTH"/>
</dbReference>
<evidence type="ECO:0000313" key="3">
    <source>
        <dbReference type="Proteomes" id="UP000182860"/>
    </source>
</evidence>
<dbReference type="InterPro" id="IPR013435">
    <property type="entry name" value="Mobile_mystery_prot_A"/>
</dbReference>
<organism evidence="2 3">
    <name type="scientific">Candidatus Falkowbacteria bacterium CG1_02_41_21</name>
    <dbReference type="NCBI Taxonomy" id="1805147"/>
    <lineage>
        <taxon>Bacteria</taxon>
        <taxon>Candidatus Falkowiibacteriota</taxon>
    </lineage>
</organism>
<accession>A0A1J4TBW0</accession>
<dbReference type="NCBIfam" id="TIGR02612">
    <property type="entry name" value="mob_myst_A"/>
    <property type="match status" value="1"/>
</dbReference>